<feature type="domain" description="Amidase" evidence="1">
    <location>
        <begin position="130"/>
        <end position="191"/>
    </location>
</feature>
<name>A0AAD4DMI8_9AGAM</name>
<dbReference type="AlphaFoldDB" id="A0AAD4DMI8"/>
<accession>A0AAD4DMI8</accession>
<dbReference type="EMBL" id="JABBWK010000680">
    <property type="protein sequence ID" value="KAG1879962.1"/>
    <property type="molecule type" value="Genomic_DNA"/>
</dbReference>
<dbReference type="PANTHER" id="PTHR42678:SF34">
    <property type="entry name" value="OS04G0183300 PROTEIN"/>
    <property type="match status" value="1"/>
</dbReference>
<comment type="caution">
    <text evidence="2">The sequence shown here is derived from an EMBL/GenBank/DDBJ whole genome shotgun (WGS) entry which is preliminary data.</text>
</comment>
<dbReference type="RefSeq" id="XP_041216071.1">
    <property type="nucleotide sequence ID" value="XM_041368990.1"/>
</dbReference>
<reference evidence="2" key="1">
    <citation type="journal article" date="2020" name="New Phytol.">
        <title>Comparative genomics reveals dynamic genome evolution in host specialist ectomycorrhizal fungi.</title>
        <authorList>
            <person name="Lofgren L.A."/>
            <person name="Nguyen N.H."/>
            <person name="Vilgalys R."/>
            <person name="Ruytinx J."/>
            <person name="Liao H.L."/>
            <person name="Branco S."/>
            <person name="Kuo A."/>
            <person name="LaButti K."/>
            <person name="Lipzen A."/>
            <person name="Andreopoulos W."/>
            <person name="Pangilinan J."/>
            <person name="Riley R."/>
            <person name="Hundley H."/>
            <person name="Na H."/>
            <person name="Barry K."/>
            <person name="Grigoriev I.V."/>
            <person name="Stajich J.E."/>
            <person name="Kennedy P.G."/>
        </authorList>
    </citation>
    <scope>NUCLEOTIDE SEQUENCE</scope>
    <source>
        <strain evidence="2">FC203</strain>
    </source>
</reference>
<evidence type="ECO:0000259" key="1">
    <source>
        <dbReference type="Pfam" id="PF01425"/>
    </source>
</evidence>
<dbReference type="PANTHER" id="PTHR42678">
    <property type="entry name" value="AMIDASE"/>
    <property type="match status" value="1"/>
</dbReference>
<organism evidence="2 3">
    <name type="scientific">Suillus fuscotomentosus</name>
    <dbReference type="NCBI Taxonomy" id="1912939"/>
    <lineage>
        <taxon>Eukaryota</taxon>
        <taxon>Fungi</taxon>
        <taxon>Dikarya</taxon>
        <taxon>Basidiomycota</taxon>
        <taxon>Agaricomycotina</taxon>
        <taxon>Agaricomycetes</taxon>
        <taxon>Agaricomycetidae</taxon>
        <taxon>Boletales</taxon>
        <taxon>Suillineae</taxon>
        <taxon>Suillaceae</taxon>
        <taxon>Suillus</taxon>
    </lineage>
</organism>
<dbReference type="InterPro" id="IPR023631">
    <property type="entry name" value="Amidase_dom"/>
</dbReference>
<dbReference type="Pfam" id="PF01425">
    <property type="entry name" value="Amidase"/>
    <property type="match status" value="1"/>
</dbReference>
<dbReference type="InterPro" id="IPR036928">
    <property type="entry name" value="AS_sf"/>
</dbReference>
<evidence type="ECO:0000313" key="3">
    <source>
        <dbReference type="Proteomes" id="UP001195769"/>
    </source>
</evidence>
<protein>
    <recommendedName>
        <fullName evidence="1">Amidase domain-containing protein</fullName>
    </recommendedName>
</protein>
<dbReference type="SUPFAM" id="SSF75304">
    <property type="entry name" value="Amidase signature (AS) enzymes"/>
    <property type="match status" value="1"/>
</dbReference>
<evidence type="ECO:0000313" key="2">
    <source>
        <dbReference type="EMBL" id="KAG1879962.1"/>
    </source>
</evidence>
<gene>
    <name evidence="2" type="ORF">F5891DRAFT_1204300</name>
</gene>
<sequence>MTPQEQRSNAAMAIKGCRTEEGKLVQNRREMQKIKGSLYEGVVTSPEMYVTELDHVVVMGTVKIFIALNVPEPHTFITRKHDCLARFIHTVMPLANVVSVSITKPLPDLDKESEIELQAGLTSGQFTSVDLIKAYFSRIEEVNLQVPMLRAVTNLSALQKAAILDYEKLTYVPRSALHGIPVLVKDNVATVAFEGVFDSVEWKAESYSNA</sequence>
<dbReference type="Proteomes" id="UP001195769">
    <property type="component" value="Unassembled WGS sequence"/>
</dbReference>
<proteinExistence type="predicted"/>
<dbReference type="Gene3D" id="3.90.1300.10">
    <property type="entry name" value="Amidase signature (AS) domain"/>
    <property type="match status" value="1"/>
</dbReference>
<keyword evidence="3" id="KW-1185">Reference proteome</keyword>
<dbReference type="GeneID" id="64663288"/>